<organism evidence="1 2">
    <name type="scientific">Catharanthus roseus</name>
    <name type="common">Madagascar periwinkle</name>
    <name type="synonym">Vinca rosea</name>
    <dbReference type="NCBI Taxonomy" id="4058"/>
    <lineage>
        <taxon>Eukaryota</taxon>
        <taxon>Viridiplantae</taxon>
        <taxon>Streptophyta</taxon>
        <taxon>Embryophyta</taxon>
        <taxon>Tracheophyta</taxon>
        <taxon>Spermatophyta</taxon>
        <taxon>Magnoliopsida</taxon>
        <taxon>eudicotyledons</taxon>
        <taxon>Gunneridae</taxon>
        <taxon>Pentapetalae</taxon>
        <taxon>asterids</taxon>
        <taxon>lamiids</taxon>
        <taxon>Gentianales</taxon>
        <taxon>Apocynaceae</taxon>
        <taxon>Rauvolfioideae</taxon>
        <taxon>Vinceae</taxon>
        <taxon>Catharanthinae</taxon>
        <taxon>Catharanthus</taxon>
    </lineage>
</organism>
<sequence length="173" mass="20428">MNKKKTENRFYLLQQESLCPYFMFREIVRRTTRKILPRDPQGLGQNGEGNRTSLASSVSAHAVTGRHRTSFQRRKKRIPQVKPVSLKQIQTLYLSAKKGPFLSQLSHTHGVKDDSRHRLSAAESRRAERKTNRESVRRREREDRRSERECGRQRRHQQRKKRLGQAGRKKNIT</sequence>
<accession>A0ACC0ADD3</accession>
<evidence type="ECO:0000313" key="2">
    <source>
        <dbReference type="Proteomes" id="UP001060085"/>
    </source>
</evidence>
<evidence type="ECO:0000313" key="1">
    <source>
        <dbReference type="EMBL" id="KAI5658380.1"/>
    </source>
</evidence>
<protein>
    <submittedName>
        <fullName evidence="1">Uncharacterized protein</fullName>
    </submittedName>
</protein>
<comment type="caution">
    <text evidence="1">The sequence shown here is derived from an EMBL/GenBank/DDBJ whole genome shotgun (WGS) entry which is preliminary data.</text>
</comment>
<proteinExistence type="predicted"/>
<keyword evidence="2" id="KW-1185">Reference proteome</keyword>
<dbReference type="Proteomes" id="UP001060085">
    <property type="component" value="Linkage Group LG06"/>
</dbReference>
<gene>
    <name evidence="1" type="ORF">M9H77_27173</name>
</gene>
<reference evidence="2" key="1">
    <citation type="journal article" date="2023" name="Nat. Plants">
        <title>Single-cell RNA sequencing provides a high-resolution roadmap for understanding the multicellular compartmentation of specialized metabolism.</title>
        <authorList>
            <person name="Sun S."/>
            <person name="Shen X."/>
            <person name="Li Y."/>
            <person name="Li Y."/>
            <person name="Wang S."/>
            <person name="Li R."/>
            <person name="Zhang H."/>
            <person name="Shen G."/>
            <person name="Guo B."/>
            <person name="Wei J."/>
            <person name="Xu J."/>
            <person name="St-Pierre B."/>
            <person name="Chen S."/>
            <person name="Sun C."/>
        </authorList>
    </citation>
    <scope>NUCLEOTIDE SEQUENCE [LARGE SCALE GENOMIC DNA]</scope>
</reference>
<name>A0ACC0ADD3_CATRO</name>
<dbReference type="EMBL" id="CM044706">
    <property type="protein sequence ID" value="KAI5658380.1"/>
    <property type="molecule type" value="Genomic_DNA"/>
</dbReference>